<gene>
    <name evidence="2" type="ORF">PEVE_00032218</name>
</gene>
<dbReference type="PANTHER" id="PTHR24637:SF421">
    <property type="entry name" value="CUTICLE COLLAGEN DPY-2"/>
    <property type="match status" value="1"/>
</dbReference>
<dbReference type="EMBL" id="CALNXI010004679">
    <property type="protein sequence ID" value="CAH3196281.1"/>
    <property type="molecule type" value="Genomic_DNA"/>
</dbReference>
<feature type="compositionally biased region" description="Low complexity" evidence="1">
    <location>
        <begin position="118"/>
        <end position="138"/>
    </location>
</feature>
<accession>A0ABN8SYM0</accession>
<proteinExistence type="predicted"/>
<sequence>MVESELESFSAVKRAQNRKKEDFTERATLLSHGGVNNRHKRNIASNTNQTISPEELKRNVATYGCLLIQCSRNIKRGLPGKQGPPGPTGTSGTPGLQGPPGPPGPQGSQGLKGDRGAQGPSGPKGDQGPQGPKGAHGR</sequence>
<evidence type="ECO:0000313" key="2">
    <source>
        <dbReference type="EMBL" id="CAH3196281.1"/>
    </source>
</evidence>
<feature type="region of interest" description="Disordered" evidence="1">
    <location>
        <begin position="1"/>
        <end position="55"/>
    </location>
</feature>
<feature type="compositionally biased region" description="Polar residues" evidence="1">
    <location>
        <begin position="43"/>
        <end position="52"/>
    </location>
</feature>
<dbReference type="Proteomes" id="UP001159427">
    <property type="component" value="Unassembled WGS sequence"/>
</dbReference>
<dbReference type="Pfam" id="PF01391">
    <property type="entry name" value="Collagen"/>
    <property type="match status" value="1"/>
</dbReference>
<feature type="region of interest" description="Disordered" evidence="1">
    <location>
        <begin position="74"/>
        <end position="138"/>
    </location>
</feature>
<dbReference type="PANTHER" id="PTHR24637">
    <property type="entry name" value="COLLAGEN"/>
    <property type="match status" value="1"/>
</dbReference>
<dbReference type="InterPro" id="IPR008160">
    <property type="entry name" value="Collagen"/>
</dbReference>
<organism evidence="2 3">
    <name type="scientific">Porites evermanni</name>
    <dbReference type="NCBI Taxonomy" id="104178"/>
    <lineage>
        <taxon>Eukaryota</taxon>
        <taxon>Metazoa</taxon>
        <taxon>Cnidaria</taxon>
        <taxon>Anthozoa</taxon>
        <taxon>Hexacorallia</taxon>
        <taxon>Scleractinia</taxon>
        <taxon>Fungiina</taxon>
        <taxon>Poritidae</taxon>
        <taxon>Porites</taxon>
    </lineage>
</organism>
<keyword evidence="3" id="KW-1185">Reference proteome</keyword>
<comment type="caution">
    <text evidence="2">The sequence shown here is derived from an EMBL/GenBank/DDBJ whole genome shotgun (WGS) entry which is preliminary data.</text>
</comment>
<reference evidence="2 3" key="1">
    <citation type="submission" date="2022-05" db="EMBL/GenBank/DDBJ databases">
        <authorList>
            <consortium name="Genoscope - CEA"/>
            <person name="William W."/>
        </authorList>
    </citation>
    <scope>NUCLEOTIDE SEQUENCE [LARGE SCALE GENOMIC DNA]</scope>
</reference>
<evidence type="ECO:0000313" key="3">
    <source>
        <dbReference type="Proteomes" id="UP001159427"/>
    </source>
</evidence>
<evidence type="ECO:0000256" key="1">
    <source>
        <dbReference type="SAM" id="MobiDB-lite"/>
    </source>
</evidence>
<name>A0ABN8SYM0_9CNID</name>
<protein>
    <submittedName>
        <fullName evidence="2">Uncharacterized protein</fullName>
    </submittedName>
</protein>